<dbReference type="PANTHER" id="PTHR42879:SF2">
    <property type="entry name" value="3-OXOACYL-[ACYL-CARRIER-PROTEIN] REDUCTASE FABG"/>
    <property type="match status" value="1"/>
</dbReference>
<dbReference type="Pfam" id="PF13561">
    <property type="entry name" value="adh_short_C2"/>
    <property type="match status" value="1"/>
</dbReference>
<reference evidence="2 3" key="1">
    <citation type="submission" date="2019-03" db="EMBL/GenBank/DDBJ databases">
        <title>Genomic Encyclopedia of Type Strains, Phase IV (KMG-IV): sequencing the most valuable type-strain genomes for metagenomic binning, comparative biology and taxonomic classification.</title>
        <authorList>
            <person name="Goeker M."/>
        </authorList>
    </citation>
    <scope>NUCLEOTIDE SEQUENCE [LARGE SCALE GENOMIC DNA]</scope>
    <source>
        <strain evidence="2 3">DSM 5604</strain>
    </source>
</reference>
<dbReference type="Proteomes" id="UP000295729">
    <property type="component" value="Unassembled WGS sequence"/>
</dbReference>
<dbReference type="EMBL" id="SNZA01000001">
    <property type="protein sequence ID" value="TDR14931.1"/>
    <property type="molecule type" value="Genomic_DNA"/>
</dbReference>
<dbReference type="PRINTS" id="PR00081">
    <property type="entry name" value="GDHRDH"/>
</dbReference>
<name>A0A4V3DGM6_9GAMM</name>
<dbReference type="SUPFAM" id="SSF51735">
    <property type="entry name" value="NAD(P)-binding Rossmann-fold domains"/>
    <property type="match status" value="1"/>
</dbReference>
<evidence type="ECO:0000313" key="3">
    <source>
        <dbReference type="Proteomes" id="UP000295729"/>
    </source>
</evidence>
<comment type="similarity">
    <text evidence="1">Belongs to the short-chain dehydrogenases/reductases (SDR) family.</text>
</comment>
<dbReference type="InterPro" id="IPR036291">
    <property type="entry name" value="NAD(P)-bd_dom_sf"/>
</dbReference>
<dbReference type="PRINTS" id="PR00080">
    <property type="entry name" value="SDRFAMILY"/>
</dbReference>
<dbReference type="AlphaFoldDB" id="A0A4V3DGM6"/>
<keyword evidence="3" id="KW-1185">Reference proteome</keyword>
<dbReference type="RefSeq" id="WP_133559570.1">
    <property type="nucleotide sequence ID" value="NZ_SNZA01000001.1"/>
</dbReference>
<dbReference type="InterPro" id="IPR002347">
    <property type="entry name" value="SDR_fam"/>
</dbReference>
<dbReference type="InterPro" id="IPR050259">
    <property type="entry name" value="SDR"/>
</dbReference>
<sequence length="251" mass="26896">MTQLVEKKVVLVTGATRGIGLCIAKALLSEGALVIAQGRSCSDALKELMTQHPDRLKFVAGDLMDSASIQSFWQEAFSWQQRIDVLVNNAGVYIGSPLADELHWRAGWGDNLQINLVAAADLCRLALLAFKDQSQGIIINMASRSSHRGDDAEHLAYGAAKGGLLALTKGIARGYGGQGVLAYALAPGWVRTDMAEDFIARVGEEEVTKNLPLREVTPPEDVAAMVSFLASGRCRHATGSTIDITGADYVR</sequence>
<dbReference type="PANTHER" id="PTHR42879">
    <property type="entry name" value="3-OXOACYL-(ACYL-CARRIER-PROTEIN) REDUCTASE"/>
    <property type="match status" value="1"/>
</dbReference>
<dbReference type="Gene3D" id="3.40.50.720">
    <property type="entry name" value="NAD(P)-binding Rossmann-like Domain"/>
    <property type="match status" value="1"/>
</dbReference>
<gene>
    <name evidence="2" type="ORF">C8D85_0281</name>
</gene>
<comment type="caution">
    <text evidence="2">The sequence shown here is derived from an EMBL/GenBank/DDBJ whole genome shotgun (WGS) entry which is preliminary data.</text>
</comment>
<dbReference type="CDD" id="cd05233">
    <property type="entry name" value="SDR_c"/>
    <property type="match status" value="1"/>
</dbReference>
<dbReference type="OrthoDB" id="20590at2"/>
<organism evidence="2 3">
    <name type="scientific">Marinomonas communis</name>
    <dbReference type="NCBI Taxonomy" id="28254"/>
    <lineage>
        <taxon>Bacteria</taxon>
        <taxon>Pseudomonadati</taxon>
        <taxon>Pseudomonadota</taxon>
        <taxon>Gammaproteobacteria</taxon>
        <taxon>Oceanospirillales</taxon>
        <taxon>Oceanospirillaceae</taxon>
        <taxon>Marinomonas</taxon>
    </lineage>
</organism>
<proteinExistence type="inferred from homology"/>
<evidence type="ECO:0000313" key="2">
    <source>
        <dbReference type="EMBL" id="TDR14931.1"/>
    </source>
</evidence>
<accession>A0A4V3DGM6</accession>
<protein>
    <submittedName>
        <fullName evidence="2">NAD(P)-dependent dehydrogenase (Short-subunit alcohol dehydrogenase family)</fullName>
    </submittedName>
</protein>
<evidence type="ECO:0000256" key="1">
    <source>
        <dbReference type="ARBA" id="ARBA00006484"/>
    </source>
</evidence>